<evidence type="ECO:0000256" key="4">
    <source>
        <dbReference type="RuleBase" id="RU361279"/>
    </source>
</evidence>
<keyword evidence="4" id="KW-0460">Magnesium</keyword>
<comment type="similarity">
    <text evidence="1 4">Belongs to the 5-formyltetrahydrofolate cyclo-ligase family.</text>
</comment>
<organism evidence="5 6">
    <name type="scientific">Kibdelosporangium lantanae</name>
    <dbReference type="NCBI Taxonomy" id="1497396"/>
    <lineage>
        <taxon>Bacteria</taxon>
        <taxon>Bacillati</taxon>
        <taxon>Actinomycetota</taxon>
        <taxon>Actinomycetes</taxon>
        <taxon>Pseudonocardiales</taxon>
        <taxon>Pseudonocardiaceae</taxon>
        <taxon>Kibdelosporangium</taxon>
    </lineage>
</organism>
<evidence type="ECO:0000256" key="3">
    <source>
        <dbReference type="ARBA" id="ARBA00022840"/>
    </source>
</evidence>
<evidence type="ECO:0000256" key="2">
    <source>
        <dbReference type="ARBA" id="ARBA00022741"/>
    </source>
</evidence>
<keyword evidence="6" id="KW-1185">Reference proteome</keyword>
<comment type="caution">
    <text evidence="5">The sequence shown here is derived from an EMBL/GenBank/DDBJ whole genome shotgun (WGS) entry which is preliminary data.</text>
</comment>
<dbReference type="GO" id="GO:0030272">
    <property type="term" value="F:5-formyltetrahydrofolate cyclo-ligase activity"/>
    <property type="evidence" value="ECO:0007669"/>
    <property type="project" value="UniProtKB-EC"/>
</dbReference>
<keyword evidence="5" id="KW-0436">Ligase</keyword>
<evidence type="ECO:0000313" key="5">
    <source>
        <dbReference type="EMBL" id="MFD1046335.1"/>
    </source>
</evidence>
<dbReference type="EMBL" id="JBHTIS010000614">
    <property type="protein sequence ID" value="MFD1046335.1"/>
    <property type="molecule type" value="Genomic_DNA"/>
</dbReference>
<dbReference type="PIRSF" id="PIRSF006806">
    <property type="entry name" value="FTHF_cligase"/>
    <property type="match status" value="1"/>
</dbReference>
<dbReference type="InterPro" id="IPR024185">
    <property type="entry name" value="FTHF_cligase-like_sf"/>
</dbReference>
<dbReference type="InterPro" id="IPR002698">
    <property type="entry name" value="FTHF_cligase"/>
</dbReference>
<evidence type="ECO:0000313" key="6">
    <source>
        <dbReference type="Proteomes" id="UP001597045"/>
    </source>
</evidence>
<dbReference type="PANTHER" id="PTHR23407">
    <property type="entry name" value="ATPASE INHIBITOR/5-FORMYLTETRAHYDROFOLATE CYCLO-LIGASE"/>
    <property type="match status" value="1"/>
</dbReference>
<accession>A0ABW3M6J9</accession>
<proteinExistence type="inferred from homology"/>
<name>A0ABW3M6J9_9PSEU</name>
<keyword evidence="3 4" id="KW-0067">ATP-binding</keyword>
<protein>
    <recommendedName>
        <fullName evidence="4">5-formyltetrahydrofolate cyclo-ligase</fullName>
        <ecNumber evidence="4">6.3.3.2</ecNumber>
    </recommendedName>
</protein>
<dbReference type="PANTHER" id="PTHR23407:SF1">
    <property type="entry name" value="5-FORMYLTETRAHYDROFOLATE CYCLO-LIGASE"/>
    <property type="match status" value="1"/>
</dbReference>
<dbReference type="Proteomes" id="UP001597045">
    <property type="component" value="Unassembled WGS sequence"/>
</dbReference>
<dbReference type="Gene3D" id="3.40.50.10420">
    <property type="entry name" value="NagB/RpiA/CoA transferase-like"/>
    <property type="match status" value="1"/>
</dbReference>
<keyword evidence="4" id="KW-0479">Metal-binding</keyword>
<comment type="catalytic activity">
    <reaction evidence="4">
        <text>(6S)-5-formyl-5,6,7,8-tetrahydrofolate + ATP = (6R)-5,10-methenyltetrahydrofolate + ADP + phosphate</text>
        <dbReference type="Rhea" id="RHEA:10488"/>
        <dbReference type="ChEBI" id="CHEBI:30616"/>
        <dbReference type="ChEBI" id="CHEBI:43474"/>
        <dbReference type="ChEBI" id="CHEBI:57455"/>
        <dbReference type="ChEBI" id="CHEBI:57457"/>
        <dbReference type="ChEBI" id="CHEBI:456216"/>
        <dbReference type="EC" id="6.3.3.2"/>
    </reaction>
</comment>
<reference evidence="6" key="1">
    <citation type="journal article" date="2019" name="Int. J. Syst. Evol. Microbiol.">
        <title>The Global Catalogue of Microorganisms (GCM) 10K type strain sequencing project: providing services to taxonomists for standard genome sequencing and annotation.</title>
        <authorList>
            <consortium name="The Broad Institute Genomics Platform"/>
            <consortium name="The Broad Institute Genome Sequencing Center for Infectious Disease"/>
            <person name="Wu L."/>
            <person name="Ma J."/>
        </authorList>
    </citation>
    <scope>NUCLEOTIDE SEQUENCE [LARGE SCALE GENOMIC DNA]</scope>
    <source>
        <strain evidence="6">JCM 31486</strain>
    </source>
</reference>
<dbReference type="NCBIfam" id="TIGR02727">
    <property type="entry name" value="MTHFS_bact"/>
    <property type="match status" value="1"/>
</dbReference>
<gene>
    <name evidence="5" type="ORF">ACFQ1S_12605</name>
</gene>
<dbReference type="InterPro" id="IPR037171">
    <property type="entry name" value="NagB/RpiA_transferase-like"/>
</dbReference>
<dbReference type="SUPFAM" id="SSF100950">
    <property type="entry name" value="NagB/RpiA/CoA transferase-like"/>
    <property type="match status" value="1"/>
</dbReference>
<dbReference type="Pfam" id="PF01812">
    <property type="entry name" value="5-FTHF_cyc-lig"/>
    <property type="match status" value="1"/>
</dbReference>
<dbReference type="EC" id="6.3.3.2" evidence="4"/>
<sequence>MRPLPTTKDEWRSHLTVARRAVPPEVRTAEADALASAALPLVAPGQTVCAYVPVGAEPGSRQLLDSLRALDVHVLLPVVVGRKPLDWAEYDGNLVRGPHNLLEPTGRRLGAEAVGAASLILVPALAVDATGVRLGRGAGHYDRSLVYADQGTQLVAVVRDQEFLPELPADPHDIRMTAALTPGRGKIDLGNP</sequence>
<comment type="cofactor">
    <cofactor evidence="4">
        <name>Mg(2+)</name>
        <dbReference type="ChEBI" id="CHEBI:18420"/>
    </cofactor>
</comment>
<keyword evidence="2 4" id="KW-0547">Nucleotide-binding</keyword>
<evidence type="ECO:0000256" key="1">
    <source>
        <dbReference type="ARBA" id="ARBA00010638"/>
    </source>
</evidence>